<keyword evidence="3" id="KW-1185">Reference proteome</keyword>
<evidence type="ECO:0000256" key="1">
    <source>
        <dbReference type="SAM" id="MobiDB-lite"/>
    </source>
</evidence>
<organism evidence="2 3">
    <name type="scientific">Gonapodya prolifera (strain JEL478)</name>
    <name type="common">Monoblepharis prolifera</name>
    <dbReference type="NCBI Taxonomy" id="1344416"/>
    <lineage>
        <taxon>Eukaryota</taxon>
        <taxon>Fungi</taxon>
        <taxon>Fungi incertae sedis</taxon>
        <taxon>Chytridiomycota</taxon>
        <taxon>Chytridiomycota incertae sedis</taxon>
        <taxon>Monoblepharidomycetes</taxon>
        <taxon>Monoblepharidales</taxon>
        <taxon>Gonapodyaceae</taxon>
        <taxon>Gonapodya</taxon>
    </lineage>
</organism>
<feature type="region of interest" description="Disordered" evidence="1">
    <location>
        <begin position="1"/>
        <end position="35"/>
    </location>
</feature>
<evidence type="ECO:0000313" key="2">
    <source>
        <dbReference type="EMBL" id="KXS22332.1"/>
    </source>
</evidence>
<evidence type="ECO:0000313" key="3">
    <source>
        <dbReference type="Proteomes" id="UP000070544"/>
    </source>
</evidence>
<dbReference type="Proteomes" id="UP000070544">
    <property type="component" value="Unassembled WGS sequence"/>
</dbReference>
<protein>
    <submittedName>
        <fullName evidence="2">Uncharacterized protein</fullName>
    </submittedName>
</protein>
<reference evidence="2 3" key="1">
    <citation type="journal article" date="2015" name="Genome Biol. Evol.">
        <title>Phylogenomic analyses indicate that early fungi evolved digesting cell walls of algal ancestors of land plants.</title>
        <authorList>
            <person name="Chang Y."/>
            <person name="Wang S."/>
            <person name="Sekimoto S."/>
            <person name="Aerts A.L."/>
            <person name="Choi C."/>
            <person name="Clum A."/>
            <person name="LaButti K.M."/>
            <person name="Lindquist E.A."/>
            <person name="Yee Ngan C."/>
            <person name="Ohm R.A."/>
            <person name="Salamov A.A."/>
            <person name="Grigoriev I.V."/>
            <person name="Spatafora J.W."/>
            <person name="Berbee M.L."/>
        </authorList>
    </citation>
    <scope>NUCLEOTIDE SEQUENCE [LARGE SCALE GENOMIC DNA]</scope>
    <source>
        <strain evidence="2 3">JEL478</strain>
    </source>
</reference>
<name>A0A139B009_GONPJ</name>
<accession>A0A139B009</accession>
<sequence length="246" mass="26647">MCAENVGVPAEASARGEDDGPNTPHRREGKPVASAHSVPKFDFDAMNAELESLLSTLNNSTVGPSSHPSTSSGTTFPVLEVIPANTDHVEISSPRTPSLSGTQAHSPTVITTAMTESPVSSLFLLCQKKAVSPSFEEIASLDPRVPSFRQRVVTLVPSRRQERDPGMCRVAIRNYQGGLSVVRMEALQNARKGSYSGACAGENKIKTIGRGHKIVTSFLKVQTALYHFLFVRRITEYDGTFDNDLF</sequence>
<dbReference type="EMBL" id="KQ965731">
    <property type="protein sequence ID" value="KXS22332.1"/>
    <property type="molecule type" value="Genomic_DNA"/>
</dbReference>
<dbReference type="AlphaFoldDB" id="A0A139B009"/>
<gene>
    <name evidence="2" type="ORF">M427DRAFT_170148</name>
</gene>
<proteinExistence type="predicted"/>